<dbReference type="InterPro" id="IPR052341">
    <property type="entry name" value="LOG_family_nucleotidases"/>
</dbReference>
<dbReference type="SUPFAM" id="SSF102405">
    <property type="entry name" value="MCP/YpsA-like"/>
    <property type="match status" value="1"/>
</dbReference>
<organism evidence="1 2">
    <name type="scientific">Paraburkholderia phenazinium</name>
    <dbReference type="NCBI Taxonomy" id="60549"/>
    <lineage>
        <taxon>Bacteria</taxon>
        <taxon>Pseudomonadati</taxon>
        <taxon>Pseudomonadota</taxon>
        <taxon>Betaproteobacteria</taxon>
        <taxon>Burkholderiales</taxon>
        <taxon>Burkholderiaceae</taxon>
        <taxon>Paraburkholderia</taxon>
    </lineage>
</organism>
<dbReference type="EMBL" id="FSRU01000001">
    <property type="protein sequence ID" value="SIO16152.1"/>
    <property type="molecule type" value="Genomic_DNA"/>
</dbReference>
<gene>
    <name evidence="1" type="ORF">SAMN05444165_1231</name>
</gene>
<reference evidence="1 2" key="1">
    <citation type="submission" date="2016-11" db="EMBL/GenBank/DDBJ databases">
        <authorList>
            <person name="Jaros S."/>
            <person name="Januszkiewicz K."/>
            <person name="Wedrychowicz H."/>
        </authorList>
    </citation>
    <scope>NUCLEOTIDE SEQUENCE [LARGE SCALE GENOMIC DNA]</scope>
    <source>
        <strain evidence="1 2">GAS95</strain>
    </source>
</reference>
<name>A0A1N6H8Q8_9BURK</name>
<sequence length="189" mass="19270">MHGNEEIDWSHHAYLALQKLAARQTSARRHVTPVGLIGPREATAEQLSSARSLAYALAGAGMALLCGGKGGVMEAAACGAKAAGGVVIGLLPEDDAAEANPYLTVALPTGLGITRNALIARASVCLIAVGGGLGTLSEMALGLQWGKPVFTTCGAPHVPGVERFDDIDQLVVTVANWLASEGGTVTMND</sequence>
<protein>
    <recommendedName>
        <fullName evidence="3">TIGR00725 family protein</fullName>
    </recommendedName>
</protein>
<dbReference type="RefSeq" id="WP_074294697.1">
    <property type="nucleotide sequence ID" value="NZ_FSRU01000001.1"/>
</dbReference>
<proteinExistence type="predicted"/>
<dbReference type="OrthoDB" id="9794039at2"/>
<dbReference type="PANTHER" id="PTHR43393">
    <property type="entry name" value="CYTOKININ RIBOSIDE 5'-MONOPHOSPHATE PHOSPHORIBOHYDROLASE"/>
    <property type="match status" value="1"/>
</dbReference>
<dbReference type="AlphaFoldDB" id="A0A1N6H8Q8"/>
<dbReference type="InterPro" id="IPR041164">
    <property type="entry name" value="LDcluster4"/>
</dbReference>
<evidence type="ECO:0000313" key="1">
    <source>
        <dbReference type="EMBL" id="SIO16152.1"/>
    </source>
</evidence>
<dbReference type="Pfam" id="PF18306">
    <property type="entry name" value="LDcluster4"/>
    <property type="match status" value="1"/>
</dbReference>
<dbReference type="Gene3D" id="3.40.50.450">
    <property type="match status" value="1"/>
</dbReference>
<dbReference type="Proteomes" id="UP000185151">
    <property type="component" value="Unassembled WGS sequence"/>
</dbReference>
<evidence type="ECO:0000313" key="2">
    <source>
        <dbReference type="Proteomes" id="UP000185151"/>
    </source>
</evidence>
<dbReference type="PANTHER" id="PTHR43393:SF3">
    <property type="entry name" value="LYSINE DECARBOXYLASE-LIKE PROTEIN"/>
    <property type="match status" value="1"/>
</dbReference>
<evidence type="ECO:0008006" key="3">
    <source>
        <dbReference type="Google" id="ProtNLM"/>
    </source>
</evidence>
<accession>A0A1N6H8Q8</accession>
<dbReference type="GO" id="GO:0005829">
    <property type="term" value="C:cytosol"/>
    <property type="evidence" value="ECO:0007669"/>
    <property type="project" value="TreeGrafter"/>
</dbReference>
<keyword evidence="2" id="KW-1185">Reference proteome</keyword>